<evidence type="ECO:0000313" key="2">
    <source>
        <dbReference type="EMBL" id="MCQ9210854.1"/>
    </source>
</evidence>
<evidence type="ECO:0000313" key="3">
    <source>
        <dbReference type="Proteomes" id="UP001059480"/>
    </source>
</evidence>
<feature type="transmembrane region" description="Helical" evidence="1">
    <location>
        <begin position="563"/>
        <end position="589"/>
    </location>
</feature>
<sequence length="671" mass="76832">MKRIFIYISMFICTLFLLFTIVDRSDQFAFTTYSGTYAKDVLDMKTADKNEVNTTLSKLATDTNSIIIKRIIEPKEIGYEFVYQAYGSEKLPRGFTLATEENISNSNVIAQYMIIKGSLTNEELSTHLNKLGYRTENNAGTHPILIATSLIASPATYLALLVFILTFTSLTLIYRIKNMRFSGIRLISGKSLLSIMYRDIQSDGLDILFSSLLCILIGISGLAIFGTLRWSLVSILLSGIFLYALILVLISIFLSFIYLISLKKVDLMEVIKGKVPLYRILFIILLGQFFSFLMIGWGTNHVMNFLPHLKVQESAISEWNNHNKRFNLQFGLGLANNNEIFEKVLIDWEAFVKEAITEQDGLLVEHNLTNFVLSNTDRDSTKLEEYVPLGNTLYVTPNYFDEQKIELDSHIKEKLNNLKQGEFGLILPEKLKKDTDTYYNMYQNYVSNFAKDNLDLGGNALFEVKGIISYLPDNQQRFIYNTTSITKTQFLLDPIIIVITPNSFSNTLGSRIFWWNSNSYLFLNSFETSVHLLKKHSLYSYISYASNSSQTFYELLNTIRGELIALIIGTILGILTSILLFNSMTLLYFEQFRREIFIKRISGMHFREIHQTFILTQLIVFLFSFSLVVLITKNIGVSLTTLILFGVNSFIILYYQYRSENKTAISVLKGK</sequence>
<dbReference type="NCBIfam" id="TIGR01654">
    <property type="entry name" value="bact_immun_7tm"/>
    <property type="match status" value="1"/>
</dbReference>
<feature type="transmembrane region" description="Helical" evidence="1">
    <location>
        <begin position="155"/>
        <end position="176"/>
    </location>
</feature>
<dbReference type="RefSeq" id="WP_256945963.1">
    <property type="nucleotide sequence ID" value="NZ_JANHNZ010000016.1"/>
</dbReference>
<evidence type="ECO:0000256" key="1">
    <source>
        <dbReference type="SAM" id="Phobius"/>
    </source>
</evidence>
<proteinExistence type="predicted"/>
<feature type="transmembrane region" description="Helical" evidence="1">
    <location>
        <begin position="609"/>
        <end position="631"/>
    </location>
</feature>
<keyword evidence="1" id="KW-1133">Transmembrane helix</keyword>
<name>A0ABT1WQP6_9LACT</name>
<reference evidence="2" key="1">
    <citation type="submission" date="2022-07" db="EMBL/GenBank/DDBJ databases">
        <authorList>
            <person name="Jung M.-Y."/>
            <person name="Lee M."/>
        </authorList>
    </citation>
    <scope>NUCLEOTIDE SEQUENCE</scope>
    <source>
        <strain evidence="2">S8</strain>
    </source>
</reference>
<dbReference type="EMBL" id="JANHNZ010000016">
    <property type="protein sequence ID" value="MCQ9210854.1"/>
    <property type="molecule type" value="Genomic_DNA"/>
</dbReference>
<dbReference type="Pfam" id="PF07242">
    <property type="entry name" value="DUF1430"/>
    <property type="match status" value="1"/>
</dbReference>
<keyword evidence="1" id="KW-0472">Membrane</keyword>
<feature type="transmembrane region" description="Helical" evidence="1">
    <location>
        <begin position="280"/>
        <end position="298"/>
    </location>
</feature>
<feature type="transmembrane region" description="Helical" evidence="1">
    <location>
        <begin position="240"/>
        <end position="260"/>
    </location>
</feature>
<gene>
    <name evidence="2" type="ORF">NPA36_09935</name>
</gene>
<keyword evidence="3" id="KW-1185">Reference proteome</keyword>
<comment type="caution">
    <text evidence="2">The sequence shown here is derived from an EMBL/GenBank/DDBJ whole genome shotgun (WGS) entry which is preliminary data.</text>
</comment>
<accession>A0ABT1WQP6</accession>
<feature type="transmembrane region" description="Helical" evidence="1">
    <location>
        <begin position="637"/>
        <end position="655"/>
    </location>
</feature>
<feature type="transmembrane region" description="Helical" evidence="1">
    <location>
        <begin position="207"/>
        <end position="228"/>
    </location>
</feature>
<protein>
    <submittedName>
        <fullName evidence="2">DUF1430 domain-containing protein</fullName>
    </submittedName>
</protein>
<dbReference type="Proteomes" id="UP001059480">
    <property type="component" value="Unassembled WGS sequence"/>
</dbReference>
<dbReference type="InterPro" id="IPR006541">
    <property type="entry name" value="Bacteriocin_ass"/>
</dbReference>
<reference evidence="2" key="3">
    <citation type="journal article" date="2023" name="Microbiol. Resour. Announc.">
        <title>Draft Genome Sequence of Granulicatella sp. Strain S8, Isolated from a Marine Fish, Seriola quinqueradiata.</title>
        <authorList>
            <person name="Lee M."/>
            <person name="Farooq A."/>
            <person name="Jeong J.B."/>
            <person name="Jung M.Y."/>
        </authorList>
    </citation>
    <scope>NUCLEOTIDE SEQUENCE</scope>
    <source>
        <strain evidence="2">S8</strain>
    </source>
</reference>
<keyword evidence="1" id="KW-0812">Transmembrane</keyword>
<organism evidence="2 3">
    <name type="scientific">Granulicatella seriolae</name>
    <dbReference type="NCBI Taxonomy" id="2967226"/>
    <lineage>
        <taxon>Bacteria</taxon>
        <taxon>Bacillati</taxon>
        <taxon>Bacillota</taxon>
        <taxon>Bacilli</taxon>
        <taxon>Lactobacillales</taxon>
        <taxon>Carnobacteriaceae</taxon>
        <taxon>Granulicatella</taxon>
    </lineage>
</organism>
<reference evidence="2" key="2">
    <citation type="journal article" date="2023" name="Curr. Microbiol.">
        <title>Granulicatella seriolae sp. nov., a Novel Facultative Anaerobe Isolated from Yellowtail Marine Fish.</title>
        <authorList>
            <person name="Lee M."/>
            <person name="Choi Y.J."/>
            <person name="Farooq A."/>
            <person name="Jeong J.B."/>
            <person name="Jung M.Y."/>
        </authorList>
    </citation>
    <scope>NUCLEOTIDE SEQUENCE</scope>
    <source>
        <strain evidence="2">S8</strain>
    </source>
</reference>